<gene>
    <name evidence="1" type="primary">ORF39495</name>
</gene>
<protein>
    <submittedName>
        <fullName evidence="1">Uncharacterized protein</fullName>
    </submittedName>
</protein>
<accession>A0A0B6YXS0</accession>
<proteinExistence type="predicted"/>
<evidence type="ECO:0000313" key="1">
    <source>
        <dbReference type="EMBL" id="CEK60476.1"/>
    </source>
</evidence>
<dbReference type="AlphaFoldDB" id="A0A0B6YXS0"/>
<feature type="non-terminal residue" evidence="1">
    <location>
        <position position="182"/>
    </location>
</feature>
<name>A0A0B6YXS0_9EUPU</name>
<sequence>QTCKNILQDINKKELELKEIANTCSFELDEFDYILKAIRYVDPDFVPNPPKLVSEYDYELLTALNVVNEQRMERNQYAMDISSEEFRTRARAQLEMEKLGEVVVKSISSSQVQENQDLKMRNLRNGLLEKWRQVLLKSFKLKLEMYKKKAHDNVTMTLYPYLKLFPPEEYVNIIFKFLKELL</sequence>
<organism evidence="1">
    <name type="scientific">Arion vulgaris</name>
    <dbReference type="NCBI Taxonomy" id="1028688"/>
    <lineage>
        <taxon>Eukaryota</taxon>
        <taxon>Metazoa</taxon>
        <taxon>Spiralia</taxon>
        <taxon>Lophotrochozoa</taxon>
        <taxon>Mollusca</taxon>
        <taxon>Gastropoda</taxon>
        <taxon>Heterobranchia</taxon>
        <taxon>Euthyneura</taxon>
        <taxon>Panpulmonata</taxon>
        <taxon>Eupulmonata</taxon>
        <taxon>Stylommatophora</taxon>
        <taxon>Helicina</taxon>
        <taxon>Arionoidea</taxon>
        <taxon>Arionidae</taxon>
        <taxon>Arion</taxon>
    </lineage>
</organism>
<reference evidence="1" key="1">
    <citation type="submission" date="2014-12" db="EMBL/GenBank/DDBJ databases">
        <title>Insight into the proteome of Arion vulgaris.</title>
        <authorList>
            <person name="Aradska J."/>
            <person name="Bulat T."/>
            <person name="Smidak R."/>
            <person name="Sarate P."/>
            <person name="Gangsoo J."/>
            <person name="Sialana F."/>
            <person name="Bilban M."/>
            <person name="Lubec G."/>
        </authorList>
    </citation>
    <scope>NUCLEOTIDE SEQUENCE</scope>
    <source>
        <tissue evidence="1">Skin</tissue>
    </source>
</reference>
<feature type="non-terminal residue" evidence="1">
    <location>
        <position position="1"/>
    </location>
</feature>
<dbReference type="EMBL" id="HACG01013611">
    <property type="protein sequence ID" value="CEK60476.1"/>
    <property type="molecule type" value="Transcribed_RNA"/>
</dbReference>